<accession>A0A3S4WMS6</accession>
<name>A0A3S4WMS6_SERFO</name>
<dbReference type="InterPro" id="IPR013056">
    <property type="entry name" value="Phage_lambda_CIII"/>
</dbReference>
<dbReference type="AlphaFoldDB" id="A0A3S4WMS6"/>
<dbReference type="Pfam" id="PF02061">
    <property type="entry name" value="Lambda_CIII"/>
    <property type="match status" value="1"/>
</dbReference>
<dbReference type="EMBL" id="LR134492">
    <property type="protein sequence ID" value="VEI69405.1"/>
    <property type="molecule type" value="Genomic_DNA"/>
</dbReference>
<sequence length="45" mass="5177">MIFAIAGGTRMGAFQLNESLLDIITRRMRVIGRWLKDMLNQRGEP</sequence>
<dbReference type="Proteomes" id="UP000270487">
    <property type="component" value="Chromosome"/>
</dbReference>
<reference evidence="1 2" key="1">
    <citation type="submission" date="2018-12" db="EMBL/GenBank/DDBJ databases">
        <authorList>
            <consortium name="Pathogen Informatics"/>
        </authorList>
    </citation>
    <scope>NUCLEOTIDE SEQUENCE [LARGE SCALE GENOMIC DNA]</scope>
    <source>
        <strain evidence="1 2">NCTC13193</strain>
    </source>
</reference>
<evidence type="ECO:0000313" key="1">
    <source>
        <dbReference type="EMBL" id="VEI69405.1"/>
    </source>
</evidence>
<protein>
    <submittedName>
        <fullName evidence="1">Lambda Phage CIII</fullName>
    </submittedName>
</protein>
<organism evidence="1 2">
    <name type="scientific">Serratia fonticola</name>
    <dbReference type="NCBI Taxonomy" id="47917"/>
    <lineage>
        <taxon>Bacteria</taxon>
        <taxon>Pseudomonadati</taxon>
        <taxon>Pseudomonadota</taxon>
        <taxon>Gammaproteobacteria</taxon>
        <taxon>Enterobacterales</taxon>
        <taxon>Yersiniaceae</taxon>
        <taxon>Serratia</taxon>
    </lineage>
</organism>
<evidence type="ECO:0000313" key="2">
    <source>
        <dbReference type="Proteomes" id="UP000270487"/>
    </source>
</evidence>
<gene>
    <name evidence="1" type="ORF">NCTC13193_02651</name>
</gene>
<proteinExistence type="predicted"/>